<dbReference type="EMBL" id="CM056818">
    <property type="protein sequence ID" value="KAJ8622560.1"/>
    <property type="molecule type" value="Genomic_DNA"/>
</dbReference>
<reference evidence="1 2" key="1">
    <citation type="journal article" date="2022" name="Hortic Res">
        <title>A haplotype resolved chromosomal level avocado genome allows analysis of novel avocado genes.</title>
        <authorList>
            <person name="Nath O."/>
            <person name="Fletcher S.J."/>
            <person name="Hayward A."/>
            <person name="Shaw L.M."/>
            <person name="Masouleh A.K."/>
            <person name="Furtado A."/>
            <person name="Henry R.J."/>
            <person name="Mitter N."/>
        </authorList>
    </citation>
    <scope>NUCLEOTIDE SEQUENCE [LARGE SCALE GENOMIC DNA]</scope>
    <source>
        <strain evidence="2">cv. Hass</strain>
    </source>
</reference>
<name>A0ACC2KN36_PERAE</name>
<sequence length="313" mass="35135">MADRRKRLCLAAAACLALAACDESPAADGGTPGRLDLSRYRATFTESFDRLDVSAWGPNTRWIAHTPWHGDFGDAVFADPEPGFPFQTASGILRIEARKDFDGKWRSGLLASRDSQGCGRRRRVRAALRLLRDGGQAAAGAGHLAGVLAVQHRVEAGLGNRRHGILRPVPGQLPRQRARLVRRRADRWRWPSRADPRRQRDDRVQPLRRRHRPRLGDLLLQSQGSLAHPDAARVPAADVHAGQPRARLRLAHRQDPEPLVHVREVDRRLPEALKLLLLRVRPRRHARMPIETEARSTAGLARPTLRSRRPAPR</sequence>
<organism evidence="1 2">
    <name type="scientific">Persea americana</name>
    <name type="common">Avocado</name>
    <dbReference type="NCBI Taxonomy" id="3435"/>
    <lineage>
        <taxon>Eukaryota</taxon>
        <taxon>Viridiplantae</taxon>
        <taxon>Streptophyta</taxon>
        <taxon>Embryophyta</taxon>
        <taxon>Tracheophyta</taxon>
        <taxon>Spermatophyta</taxon>
        <taxon>Magnoliopsida</taxon>
        <taxon>Magnoliidae</taxon>
        <taxon>Laurales</taxon>
        <taxon>Lauraceae</taxon>
        <taxon>Persea</taxon>
    </lineage>
</organism>
<comment type="caution">
    <text evidence="1">The sequence shown here is derived from an EMBL/GenBank/DDBJ whole genome shotgun (WGS) entry which is preliminary data.</text>
</comment>
<evidence type="ECO:0000313" key="1">
    <source>
        <dbReference type="EMBL" id="KAJ8622560.1"/>
    </source>
</evidence>
<accession>A0ACC2KN36</accession>
<gene>
    <name evidence="1" type="ORF">MRB53_031089</name>
</gene>
<protein>
    <submittedName>
        <fullName evidence="1">Uncharacterized protein</fullName>
    </submittedName>
</protein>
<keyword evidence="2" id="KW-1185">Reference proteome</keyword>
<proteinExistence type="predicted"/>
<dbReference type="Proteomes" id="UP001234297">
    <property type="component" value="Chromosome 10"/>
</dbReference>
<evidence type="ECO:0000313" key="2">
    <source>
        <dbReference type="Proteomes" id="UP001234297"/>
    </source>
</evidence>